<keyword evidence="2" id="KW-0238">DNA-binding</keyword>
<organism evidence="5 6">
    <name type="scientific">Janthinobacterium agaricidamnosum NBRC 102515 = DSM 9628</name>
    <dbReference type="NCBI Taxonomy" id="1349767"/>
    <lineage>
        <taxon>Bacteria</taxon>
        <taxon>Pseudomonadati</taxon>
        <taxon>Pseudomonadota</taxon>
        <taxon>Betaproteobacteria</taxon>
        <taxon>Burkholderiales</taxon>
        <taxon>Oxalobacteraceae</taxon>
        <taxon>Janthinobacterium</taxon>
    </lineage>
</organism>
<dbReference type="InterPro" id="IPR036388">
    <property type="entry name" value="WH-like_DNA-bd_sf"/>
</dbReference>
<evidence type="ECO:0000313" key="6">
    <source>
        <dbReference type="Proteomes" id="UP000027604"/>
    </source>
</evidence>
<keyword evidence="3" id="KW-0804">Transcription</keyword>
<dbReference type="PROSITE" id="PS51118">
    <property type="entry name" value="HTH_HXLR"/>
    <property type="match status" value="1"/>
</dbReference>
<dbReference type="AlphaFoldDB" id="W0V800"/>
<dbReference type="Pfam" id="PF01638">
    <property type="entry name" value="HxlR"/>
    <property type="match status" value="1"/>
</dbReference>
<evidence type="ECO:0000259" key="4">
    <source>
        <dbReference type="PROSITE" id="PS51118"/>
    </source>
</evidence>
<evidence type="ECO:0000313" key="5">
    <source>
        <dbReference type="EMBL" id="CDG83755.1"/>
    </source>
</evidence>
<accession>W0V800</accession>
<dbReference type="PANTHER" id="PTHR33204">
    <property type="entry name" value="TRANSCRIPTIONAL REGULATOR, MARR FAMILY"/>
    <property type="match status" value="1"/>
</dbReference>
<dbReference type="eggNOG" id="COG1733">
    <property type="taxonomic scope" value="Bacteria"/>
</dbReference>
<feature type="domain" description="HTH hxlR-type" evidence="4">
    <location>
        <begin position="31"/>
        <end position="129"/>
    </location>
</feature>
<protein>
    <submittedName>
        <fullName evidence="5">Putative transcriptional regulator</fullName>
    </submittedName>
</protein>
<reference evidence="5 6" key="1">
    <citation type="journal article" date="2015" name="Genome Announc.">
        <title>Genome Sequence of Mushroom Soft-Rot Pathogen Janthinobacterium agaricidamnosum.</title>
        <authorList>
            <person name="Graupner K."/>
            <person name="Lackner G."/>
            <person name="Hertweck C."/>
        </authorList>
    </citation>
    <scope>NUCLEOTIDE SEQUENCE [LARGE SCALE GENOMIC DNA]</scope>
    <source>
        <strain evidence="6">NBRC 102515 / DSM 9628</strain>
    </source>
</reference>
<dbReference type="RefSeq" id="WP_038493343.1">
    <property type="nucleotide sequence ID" value="NZ_BCTH01000121.1"/>
</dbReference>
<dbReference type="EMBL" id="HG322949">
    <property type="protein sequence ID" value="CDG83755.1"/>
    <property type="molecule type" value="Genomic_DNA"/>
</dbReference>
<dbReference type="HOGENOM" id="CLU_111585_2_0_4"/>
<dbReference type="KEGG" id="jag:GJA_3133"/>
<evidence type="ECO:0000256" key="2">
    <source>
        <dbReference type="ARBA" id="ARBA00023125"/>
    </source>
</evidence>
<dbReference type="STRING" id="1349767.GJA_3133"/>
<evidence type="ECO:0000256" key="1">
    <source>
        <dbReference type="ARBA" id="ARBA00023015"/>
    </source>
</evidence>
<dbReference type="Gene3D" id="1.10.10.10">
    <property type="entry name" value="Winged helix-like DNA-binding domain superfamily/Winged helix DNA-binding domain"/>
    <property type="match status" value="1"/>
</dbReference>
<name>W0V800_9BURK</name>
<dbReference type="SUPFAM" id="SSF46785">
    <property type="entry name" value="Winged helix' DNA-binding domain"/>
    <property type="match status" value="1"/>
</dbReference>
<evidence type="ECO:0000256" key="3">
    <source>
        <dbReference type="ARBA" id="ARBA00023163"/>
    </source>
</evidence>
<dbReference type="InterPro" id="IPR036390">
    <property type="entry name" value="WH_DNA-bd_sf"/>
</dbReference>
<dbReference type="Proteomes" id="UP000027604">
    <property type="component" value="Chromosome I"/>
</dbReference>
<keyword evidence="6" id="KW-1185">Reference proteome</keyword>
<sequence>MTIDTRDTPGTSMRTAMHLYAQRGQLLAADCPSRSVLSHITSRWGVLVLVVLLQGTRRFSELRREVGGVSEKMLAQTLDALTGDGFILRQAYLEIPPKVEYSLTPLGIEAAQRLALLVDWIEDNYPRIEAAREALGTAA</sequence>
<gene>
    <name evidence="5" type="primary">ytfH</name>
    <name evidence="5" type="ORF">GJA_3133</name>
</gene>
<dbReference type="GO" id="GO:0003677">
    <property type="term" value="F:DNA binding"/>
    <property type="evidence" value="ECO:0007669"/>
    <property type="project" value="UniProtKB-KW"/>
</dbReference>
<dbReference type="PATRIC" id="fig|1349767.4.peg.4933"/>
<dbReference type="InterPro" id="IPR002577">
    <property type="entry name" value="HTH_HxlR"/>
</dbReference>
<proteinExistence type="predicted"/>
<keyword evidence="1" id="KW-0805">Transcription regulation</keyword>
<dbReference type="PANTHER" id="PTHR33204:SF37">
    <property type="entry name" value="HTH-TYPE TRANSCRIPTIONAL REGULATOR YODB"/>
    <property type="match status" value="1"/>
</dbReference>